<dbReference type="SMART" id="SM00320">
    <property type="entry name" value="WD40"/>
    <property type="match status" value="6"/>
</dbReference>
<dbReference type="InterPro" id="IPR015943">
    <property type="entry name" value="WD40/YVTN_repeat-like_dom_sf"/>
</dbReference>
<evidence type="ECO:0000256" key="3">
    <source>
        <dbReference type="ARBA" id="ARBA00023004"/>
    </source>
</evidence>
<gene>
    <name evidence="7" type="ORF">ETAA8_30660</name>
</gene>
<dbReference type="GO" id="GO:0046872">
    <property type="term" value="F:metal ion binding"/>
    <property type="evidence" value="ECO:0007669"/>
    <property type="project" value="UniProtKB-KW"/>
</dbReference>
<dbReference type="Pfam" id="PF07635">
    <property type="entry name" value="PSCyt1"/>
    <property type="match status" value="1"/>
</dbReference>
<protein>
    <submittedName>
        <fullName evidence="7">WD domain, G-beta repeat</fullName>
    </submittedName>
</protein>
<accession>A0A517YCL2</accession>
<evidence type="ECO:0000259" key="6">
    <source>
        <dbReference type="PROSITE" id="PS51007"/>
    </source>
</evidence>
<dbReference type="InterPro" id="IPR011429">
    <property type="entry name" value="Cyt_c_Planctomycete-type"/>
</dbReference>
<keyword evidence="8" id="KW-1185">Reference proteome</keyword>
<dbReference type="PROSITE" id="PS51007">
    <property type="entry name" value="CYTC"/>
    <property type="match status" value="1"/>
</dbReference>
<evidence type="ECO:0000256" key="1">
    <source>
        <dbReference type="ARBA" id="ARBA00022617"/>
    </source>
</evidence>
<evidence type="ECO:0000256" key="2">
    <source>
        <dbReference type="ARBA" id="ARBA00022723"/>
    </source>
</evidence>
<name>A0A517YCL2_9BACT</name>
<dbReference type="RefSeq" id="WP_145089487.1">
    <property type="nucleotide sequence ID" value="NZ_CP036274.1"/>
</dbReference>
<dbReference type="InterPro" id="IPR036322">
    <property type="entry name" value="WD40_repeat_dom_sf"/>
</dbReference>
<dbReference type="Pfam" id="PF00400">
    <property type="entry name" value="WD40"/>
    <property type="match status" value="1"/>
</dbReference>
<feature type="chain" id="PRO_5021781476" evidence="5">
    <location>
        <begin position="24"/>
        <end position="471"/>
    </location>
</feature>
<dbReference type="KEGG" id="aagg:ETAA8_30660"/>
<organism evidence="7 8">
    <name type="scientific">Anatilimnocola aggregata</name>
    <dbReference type="NCBI Taxonomy" id="2528021"/>
    <lineage>
        <taxon>Bacteria</taxon>
        <taxon>Pseudomonadati</taxon>
        <taxon>Planctomycetota</taxon>
        <taxon>Planctomycetia</taxon>
        <taxon>Pirellulales</taxon>
        <taxon>Pirellulaceae</taxon>
        <taxon>Anatilimnocola</taxon>
    </lineage>
</organism>
<dbReference type="Proteomes" id="UP000315017">
    <property type="component" value="Chromosome"/>
</dbReference>
<keyword evidence="1 4" id="KW-0349">Heme</keyword>
<keyword evidence="2 4" id="KW-0479">Metal-binding</keyword>
<evidence type="ECO:0000256" key="4">
    <source>
        <dbReference type="PROSITE-ProRule" id="PRU00433"/>
    </source>
</evidence>
<dbReference type="AlphaFoldDB" id="A0A517YCL2"/>
<dbReference type="Pfam" id="PF12894">
    <property type="entry name" value="ANAPC4_WD40"/>
    <property type="match status" value="1"/>
</dbReference>
<sequence length="471" mass="50304" precursor="true">MKSFVFAPTAALCLCCLFSLPIAAEEAPAKTEVSYFKQVLPIFRAKNCTGCHQPAKQGGDYVMTDFAALLKGGESGDAAVVPGQPSKSHLLAQITPKDGKADMPKDAPPLTDAEVTLVKTWIEQGAKNDTPASNMLRYDADHPPEYLAPPVLKAVKFSPSGDALAVAGYHEVLLHKPDGSGLIARLVGESERIEAIAFSPDGTMLAACGGSPGRFGEVQIWDIAKRELKLSKMVGYDTIYGVSWSPNGKLVGFGCPDNTMRGIDPTTGEQVLFNGAHNDWVLDTVFSTASDHIITVSRDMSMKLVEVGTQRFVDNLTSITPGALKGGLIAIDRHPTKDELLCGGSDGAPKVFKMIRTEARKIGDNANLLKEFPAQPGRIFGVAYSKDGSKIAAGSSQDGRGEVRVYDTTSFQQLWKLEIPEGGIYSVDFRPDGQTLAIAGFDGEVRLVNAADGKLISKFLPIEIKTATAAN</sequence>
<dbReference type="PANTHER" id="PTHR19879">
    <property type="entry name" value="TRANSCRIPTION INITIATION FACTOR TFIID"/>
    <property type="match status" value="1"/>
</dbReference>
<dbReference type="GO" id="GO:0020037">
    <property type="term" value="F:heme binding"/>
    <property type="evidence" value="ECO:0007669"/>
    <property type="project" value="InterPro"/>
</dbReference>
<dbReference type="GO" id="GO:0009055">
    <property type="term" value="F:electron transfer activity"/>
    <property type="evidence" value="ECO:0007669"/>
    <property type="project" value="InterPro"/>
</dbReference>
<keyword evidence="3 4" id="KW-0408">Iron</keyword>
<dbReference type="InterPro" id="IPR009056">
    <property type="entry name" value="Cyt_c-like_dom"/>
</dbReference>
<evidence type="ECO:0000313" key="7">
    <source>
        <dbReference type="EMBL" id="QDU27974.1"/>
    </source>
</evidence>
<reference evidence="7 8" key="1">
    <citation type="submission" date="2019-02" db="EMBL/GenBank/DDBJ databases">
        <title>Deep-cultivation of Planctomycetes and their phenomic and genomic characterization uncovers novel biology.</title>
        <authorList>
            <person name="Wiegand S."/>
            <person name="Jogler M."/>
            <person name="Boedeker C."/>
            <person name="Pinto D."/>
            <person name="Vollmers J."/>
            <person name="Rivas-Marin E."/>
            <person name="Kohn T."/>
            <person name="Peeters S.H."/>
            <person name="Heuer A."/>
            <person name="Rast P."/>
            <person name="Oberbeckmann S."/>
            <person name="Bunk B."/>
            <person name="Jeske O."/>
            <person name="Meyerdierks A."/>
            <person name="Storesund J.E."/>
            <person name="Kallscheuer N."/>
            <person name="Luecker S."/>
            <person name="Lage O.M."/>
            <person name="Pohl T."/>
            <person name="Merkel B.J."/>
            <person name="Hornburger P."/>
            <person name="Mueller R.-W."/>
            <person name="Bruemmer F."/>
            <person name="Labrenz M."/>
            <person name="Spormann A.M."/>
            <person name="Op den Camp H."/>
            <person name="Overmann J."/>
            <person name="Amann R."/>
            <person name="Jetten M.S.M."/>
            <person name="Mascher T."/>
            <person name="Medema M.H."/>
            <person name="Devos D.P."/>
            <person name="Kaster A.-K."/>
            <person name="Ovreas L."/>
            <person name="Rohde M."/>
            <person name="Galperin M.Y."/>
            <person name="Jogler C."/>
        </authorList>
    </citation>
    <scope>NUCLEOTIDE SEQUENCE [LARGE SCALE GENOMIC DNA]</scope>
    <source>
        <strain evidence="7 8">ETA_A8</strain>
    </source>
</reference>
<dbReference type="SUPFAM" id="SSF50978">
    <property type="entry name" value="WD40 repeat-like"/>
    <property type="match status" value="1"/>
</dbReference>
<dbReference type="EMBL" id="CP036274">
    <property type="protein sequence ID" value="QDU27974.1"/>
    <property type="molecule type" value="Genomic_DNA"/>
</dbReference>
<proteinExistence type="predicted"/>
<dbReference type="InterPro" id="IPR001680">
    <property type="entry name" value="WD40_rpt"/>
</dbReference>
<feature type="domain" description="Cytochrome c" evidence="6">
    <location>
        <begin position="34"/>
        <end position="126"/>
    </location>
</feature>
<dbReference type="OrthoDB" id="9809746at2"/>
<dbReference type="InterPro" id="IPR036909">
    <property type="entry name" value="Cyt_c-like_dom_sf"/>
</dbReference>
<dbReference type="PANTHER" id="PTHR19879:SF9">
    <property type="entry name" value="TRANSCRIPTION INITIATION FACTOR TFIID SUBUNIT 5"/>
    <property type="match status" value="1"/>
</dbReference>
<feature type="signal peptide" evidence="5">
    <location>
        <begin position="1"/>
        <end position="23"/>
    </location>
</feature>
<evidence type="ECO:0000313" key="8">
    <source>
        <dbReference type="Proteomes" id="UP000315017"/>
    </source>
</evidence>
<dbReference type="Gene3D" id="2.130.10.10">
    <property type="entry name" value="YVTN repeat-like/Quinoprotein amine dehydrogenase"/>
    <property type="match status" value="2"/>
</dbReference>
<keyword evidence="5" id="KW-0732">Signal</keyword>
<evidence type="ECO:0000256" key="5">
    <source>
        <dbReference type="SAM" id="SignalP"/>
    </source>
</evidence>
<dbReference type="SUPFAM" id="SSF46626">
    <property type="entry name" value="Cytochrome c"/>
    <property type="match status" value="1"/>
</dbReference>
<dbReference type="InterPro" id="IPR024977">
    <property type="entry name" value="Apc4-like_WD40_dom"/>
</dbReference>